<name>B7QCF8_IXOSC</name>
<dbReference type="InParanoid" id="B7QCF8"/>
<protein>
    <submittedName>
        <fullName evidence="1 2">Uncharacterized protein</fullName>
    </submittedName>
</protein>
<evidence type="ECO:0000313" key="1">
    <source>
        <dbReference type="EMBL" id="EEC16530.1"/>
    </source>
</evidence>
<evidence type="ECO:0000313" key="3">
    <source>
        <dbReference type="Proteomes" id="UP000001555"/>
    </source>
</evidence>
<gene>
    <name evidence="1" type="ORF">IscW_ISCW012405</name>
</gene>
<reference evidence="2" key="2">
    <citation type="submission" date="2020-05" db="UniProtKB">
        <authorList>
            <consortium name="EnsemblMetazoa"/>
        </authorList>
    </citation>
    <scope>IDENTIFICATION</scope>
    <source>
        <strain evidence="2">wikel</strain>
    </source>
</reference>
<dbReference type="EMBL" id="ABJB011071498">
    <property type="status" value="NOT_ANNOTATED_CDS"/>
    <property type="molecule type" value="Genomic_DNA"/>
</dbReference>
<sequence length="55" mass="6032">MRDTRQPIVSATTKAPIEKASFWLAPSEEAPLAQRLTDTGLDHHLCRSARSVPSS</sequence>
<organism>
    <name type="scientific">Ixodes scapularis</name>
    <name type="common">Black-legged tick</name>
    <name type="synonym">Deer tick</name>
    <dbReference type="NCBI Taxonomy" id="6945"/>
    <lineage>
        <taxon>Eukaryota</taxon>
        <taxon>Metazoa</taxon>
        <taxon>Ecdysozoa</taxon>
        <taxon>Arthropoda</taxon>
        <taxon>Chelicerata</taxon>
        <taxon>Arachnida</taxon>
        <taxon>Acari</taxon>
        <taxon>Parasitiformes</taxon>
        <taxon>Ixodida</taxon>
        <taxon>Ixodoidea</taxon>
        <taxon>Ixodidae</taxon>
        <taxon>Ixodinae</taxon>
        <taxon>Ixodes</taxon>
    </lineage>
</organism>
<dbReference type="PaxDb" id="6945-B7QCF8"/>
<evidence type="ECO:0000313" key="2">
    <source>
        <dbReference type="EnsemblMetazoa" id="ISCW012405-PA"/>
    </source>
</evidence>
<proteinExistence type="predicted"/>
<dbReference type="VEuPathDB" id="VectorBase:ISCI012405"/>
<dbReference type="EMBL" id="DS907449">
    <property type="protein sequence ID" value="EEC16530.1"/>
    <property type="molecule type" value="Genomic_DNA"/>
</dbReference>
<accession>B7QCF8</accession>
<reference evidence="1 3" key="1">
    <citation type="submission" date="2008-03" db="EMBL/GenBank/DDBJ databases">
        <title>Annotation of Ixodes scapularis.</title>
        <authorList>
            <consortium name="Ixodes scapularis Genome Project Consortium"/>
            <person name="Caler E."/>
            <person name="Hannick L.I."/>
            <person name="Bidwell S."/>
            <person name="Joardar V."/>
            <person name="Thiagarajan M."/>
            <person name="Amedeo P."/>
            <person name="Galinsky K.J."/>
            <person name="Schobel S."/>
            <person name="Inman J."/>
            <person name="Hostetler J."/>
            <person name="Miller J."/>
            <person name="Hammond M."/>
            <person name="Megy K."/>
            <person name="Lawson D."/>
            <person name="Kodira C."/>
            <person name="Sutton G."/>
            <person name="Meyer J."/>
            <person name="Hill C.A."/>
            <person name="Birren B."/>
            <person name="Nene V."/>
            <person name="Collins F."/>
            <person name="Alarcon-Chaidez F."/>
            <person name="Wikel S."/>
            <person name="Strausberg R."/>
        </authorList>
    </citation>
    <scope>NUCLEOTIDE SEQUENCE [LARGE SCALE GENOMIC DNA]</scope>
    <source>
        <strain evidence="3">Wikel</strain>
        <strain evidence="1">Wikel colony</strain>
    </source>
</reference>
<dbReference type="Proteomes" id="UP000001555">
    <property type="component" value="Unassembled WGS sequence"/>
</dbReference>
<dbReference type="AlphaFoldDB" id="B7QCF8"/>
<dbReference type="HOGENOM" id="CLU_3034693_0_0_1"/>
<dbReference type="EnsemblMetazoa" id="ISCW012405-RA">
    <property type="protein sequence ID" value="ISCW012405-PA"/>
    <property type="gene ID" value="ISCW012405"/>
</dbReference>
<dbReference type="VEuPathDB" id="VectorBase:ISCW012405"/>
<keyword evidence="3" id="KW-1185">Reference proteome</keyword>